<comment type="subcellular location">
    <subcellularLocation>
        <location evidence="3 16 17">Cell membrane</location>
        <topology evidence="3 16 17">Single-pass membrane protein</topology>
    </subcellularLocation>
</comment>
<keyword evidence="10 16" id="KW-1133">Transmembrane helix</keyword>
<dbReference type="EC" id="7.2.4.2" evidence="16"/>
<evidence type="ECO:0000313" key="18">
    <source>
        <dbReference type="EMBL" id="TDR18469.1"/>
    </source>
</evidence>
<keyword evidence="19" id="KW-1185">Reference proteome</keyword>
<comment type="catalytic activity">
    <reaction evidence="15 16 17">
        <text>oxaloacetate + 2 Na(+)(in) + H(+) = pyruvate + 2 Na(+)(out) + CO2</text>
        <dbReference type="Rhea" id="RHEA:57724"/>
        <dbReference type="ChEBI" id="CHEBI:15361"/>
        <dbReference type="ChEBI" id="CHEBI:15378"/>
        <dbReference type="ChEBI" id="CHEBI:16452"/>
        <dbReference type="ChEBI" id="CHEBI:16526"/>
        <dbReference type="ChEBI" id="CHEBI:29101"/>
        <dbReference type="EC" id="7.2.4.2"/>
    </reaction>
</comment>
<keyword evidence="6 16" id="KW-0813">Transport</keyword>
<dbReference type="Proteomes" id="UP000295724">
    <property type="component" value="Unassembled WGS sequence"/>
</dbReference>
<evidence type="ECO:0000256" key="11">
    <source>
        <dbReference type="ARBA" id="ARBA00023053"/>
    </source>
</evidence>
<comment type="function">
    <text evidence="2 16 17">Catalyzes the decarboxylation of oxaloacetate coupled to Na(+) translocation.</text>
</comment>
<evidence type="ECO:0000256" key="10">
    <source>
        <dbReference type="ARBA" id="ARBA00022989"/>
    </source>
</evidence>
<dbReference type="GO" id="GO:0015451">
    <property type="term" value="F:decarboxylation-driven active transmembrane transporter activity"/>
    <property type="evidence" value="ECO:0007669"/>
    <property type="project" value="UniProtKB-EC"/>
</dbReference>
<evidence type="ECO:0000256" key="6">
    <source>
        <dbReference type="ARBA" id="ARBA00022448"/>
    </source>
</evidence>
<dbReference type="GO" id="GO:0008948">
    <property type="term" value="F:oxaloacetate decarboxylase activity"/>
    <property type="evidence" value="ECO:0007669"/>
    <property type="project" value="UniProtKB-UniRule"/>
</dbReference>
<comment type="subunit">
    <text evidence="5 16">Heterotrimer of an alpha, a beta and a gamma subunit.</text>
</comment>
<dbReference type="HAMAP" id="MF_00404">
    <property type="entry name" value="OadG"/>
    <property type="match status" value="1"/>
</dbReference>
<comment type="caution">
    <text evidence="18">The sequence shown here is derived from an EMBL/GenBank/DDBJ whole genome shotgun (WGS) entry which is preliminary data.</text>
</comment>
<evidence type="ECO:0000256" key="8">
    <source>
        <dbReference type="ARBA" id="ARBA00022692"/>
    </source>
</evidence>
<keyword evidence="8 16" id="KW-0812">Transmembrane</keyword>
<evidence type="ECO:0000256" key="16">
    <source>
        <dbReference type="HAMAP-Rule" id="MF_00404"/>
    </source>
</evidence>
<reference evidence="18 19" key="1">
    <citation type="submission" date="2019-03" db="EMBL/GenBank/DDBJ databases">
        <title>Genomic Encyclopedia of Type Strains, Phase IV (KMG-IV): sequencing the most valuable type-strain genomes for metagenomic binning, comparative biology and taxonomic classification.</title>
        <authorList>
            <person name="Goeker M."/>
        </authorList>
    </citation>
    <scope>NUCLEOTIDE SEQUENCE [LARGE SCALE GENOMIC DNA]</scope>
    <source>
        <strain evidence="18 19">DSM 25488</strain>
    </source>
</reference>
<dbReference type="InterPro" id="IPR023424">
    <property type="entry name" value="OadG"/>
</dbReference>
<dbReference type="GO" id="GO:0036376">
    <property type="term" value="P:sodium ion export across plasma membrane"/>
    <property type="evidence" value="ECO:0007669"/>
    <property type="project" value="InterPro"/>
</dbReference>
<proteinExistence type="inferred from homology"/>
<evidence type="ECO:0000256" key="5">
    <source>
        <dbReference type="ARBA" id="ARBA00011869"/>
    </source>
</evidence>
<organism evidence="18 19">
    <name type="scientific">Marinicella litoralis</name>
    <dbReference type="NCBI Taxonomy" id="644220"/>
    <lineage>
        <taxon>Bacteria</taxon>
        <taxon>Pseudomonadati</taxon>
        <taxon>Pseudomonadota</taxon>
        <taxon>Gammaproteobacteria</taxon>
        <taxon>Lysobacterales</taxon>
        <taxon>Marinicellaceae</taxon>
        <taxon>Marinicella</taxon>
    </lineage>
</organism>
<evidence type="ECO:0000256" key="17">
    <source>
        <dbReference type="RuleBase" id="RU004278"/>
    </source>
</evidence>
<keyword evidence="7 16" id="KW-1003">Cell membrane</keyword>
<name>A0A4R6XJE5_9GAMM</name>
<evidence type="ECO:0000256" key="9">
    <source>
        <dbReference type="ARBA" id="ARBA00022967"/>
    </source>
</evidence>
<evidence type="ECO:0000256" key="14">
    <source>
        <dbReference type="ARBA" id="ARBA00023201"/>
    </source>
</evidence>
<evidence type="ECO:0000256" key="4">
    <source>
        <dbReference type="ARBA" id="ARBA00005844"/>
    </source>
</evidence>
<dbReference type="GO" id="GO:0005886">
    <property type="term" value="C:plasma membrane"/>
    <property type="evidence" value="ECO:0007669"/>
    <property type="project" value="UniProtKB-SubCell"/>
</dbReference>
<keyword evidence="13 16" id="KW-0472">Membrane</keyword>
<dbReference type="EMBL" id="SNZB01000005">
    <property type="protein sequence ID" value="TDR18469.1"/>
    <property type="molecule type" value="Genomic_DNA"/>
</dbReference>
<dbReference type="GO" id="GO:0015081">
    <property type="term" value="F:sodium ion transmembrane transporter activity"/>
    <property type="evidence" value="ECO:0007669"/>
    <property type="project" value="UniProtKB-UniRule"/>
</dbReference>
<evidence type="ECO:0000256" key="13">
    <source>
        <dbReference type="ARBA" id="ARBA00023136"/>
    </source>
</evidence>
<evidence type="ECO:0000256" key="2">
    <source>
        <dbReference type="ARBA" id="ARBA00003002"/>
    </source>
</evidence>
<dbReference type="InterPro" id="IPR005899">
    <property type="entry name" value="Na_pump_deCOase"/>
</dbReference>
<keyword evidence="9 16" id="KW-1278">Translocase</keyword>
<feature type="transmembrane region" description="Helical" evidence="16 17">
    <location>
        <begin position="14"/>
        <end position="36"/>
    </location>
</feature>
<gene>
    <name evidence="16" type="primary">oadG</name>
    <name evidence="18" type="ORF">C8D91_2389</name>
</gene>
<comment type="similarity">
    <text evidence="4 16 17">Belongs to the OadG family.</text>
</comment>
<keyword evidence="12 16" id="KW-0406">Ion transport</keyword>
<evidence type="ECO:0000256" key="3">
    <source>
        <dbReference type="ARBA" id="ARBA00004162"/>
    </source>
</evidence>
<evidence type="ECO:0000256" key="1">
    <source>
        <dbReference type="ARBA" id="ARBA00001959"/>
    </source>
</evidence>
<comment type="cofactor">
    <cofactor evidence="1 16 17">
        <name>Na(+)</name>
        <dbReference type="ChEBI" id="CHEBI:29101"/>
    </cofactor>
</comment>
<keyword evidence="11 16" id="KW-0915">Sodium</keyword>
<protein>
    <recommendedName>
        <fullName evidence="16">Probable oxaloacetate decarboxylase gamma chain</fullName>
        <ecNumber evidence="16">7.2.4.2</ecNumber>
    </recommendedName>
</protein>
<dbReference type="NCBIfam" id="TIGR01195">
    <property type="entry name" value="oadG_fam"/>
    <property type="match status" value="1"/>
</dbReference>
<dbReference type="AlphaFoldDB" id="A0A4R6XJE5"/>
<evidence type="ECO:0000313" key="19">
    <source>
        <dbReference type="Proteomes" id="UP000295724"/>
    </source>
</evidence>
<evidence type="ECO:0000256" key="15">
    <source>
        <dbReference type="ARBA" id="ARBA00048176"/>
    </source>
</evidence>
<sequence length="86" mass="9443">MTEFEVSTQLFSQAAVLMMVGMGFVFAFLSVLILIIKVVISPLANRFPDSVQTDNRIHSTATTESSATVAAITAAITQYRQKHNHK</sequence>
<dbReference type="Pfam" id="PF04277">
    <property type="entry name" value="OAD_gamma"/>
    <property type="match status" value="1"/>
</dbReference>
<evidence type="ECO:0000256" key="7">
    <source>
        <dbReference type="ARBA" id="ARBA00022475"/>
    </source>
</evidence>
<dbReference type="RefSeq" id="WP_099019537.1">
    <property type="nucleotide sequence ID" value="NZ_NIHB01000003.1"/>
</dbReference>
<accession>A0A4R6XJE5</accession>
<evidence type="ECO:0000256" key="12">
    <source>
        <dbReference type="ARBA" id="ARBA00023065"/>
    </source>
</evidence>
<keyword evidence="14 16" id="KW-0739">Sodium transport</keyword>